<dbReference type="PANTHER" id="PTHR20873:SF0">
    <property type="entry name" value="L-SERYL-TRNA(SEC) KINASE"/>
    <property type="match status" value="1"/>
</dbReference>
<dbReference type="RefSeq" id="WP_069965592.1">
    <property type="nucleotide sequence ID" value="NZ_CM124774.1"/>
</dbReference>
<dbReference type="Gene3D" id="3.40.50.300">
    <property type="entry name" value="P-loop containing nucleotide triphosphate hydrolases"/>
    <property type="match status" value="1"/>
</dbReference>
<dbReference type="GO" id="GO:0016301">
    <property type="term" value="F:kinase activity"/>
    <property type="evidence" value="ECO:0007669"/>
    <property type="project" value="TreeGrafter"/>
</dbReference>
<accession>A0A1E5QRB4</accession>
<dbReference type="EMBL" id="MJGC01000025">
    <property type="protein sequence ID" value="OEJ76883.1"/>
    <property type="molecule type" value="Genomic_DNA"/>
</dbReference>
<dbReference type="InterPro" id="IPR052648">
    <property type="entry name" value="Ser-tRNA(Sec)_kinase"/>
</dbReference>
<sequence>MPSNLILLIGLPGSGKSTFARQLIANCPSYQLVSTDEIRAQLFGDEGFQGSWMQVWRQVEREFHQAVQQQAPTVYDATNAKRSYRQEAIALARQSGFTLITGIWLDIPLAVCLERNRERSRQVPEEIVLQMHRQLSDAPPSLAEGLDELVRLTQNNSG</sequence>
<proteinExistence type="predicted"/>
<dbReference type="PANTHER" id="PTHR20873">
    <property type="entry name" value="L-SERYL-TRNA(SEC) KINASE"/>
    <property type="match status" value="1"/>
</dbReference>
<dbReference type="SMART" id="SM00382">
    <property type="entry name" value="AAA"/>
    <property type="match status" value="1"/>
</dbReference>
<gene>
    <name evidence="2" type="ORF">BH720_02595</name>
</gene>
<name>A0A1E5QRB4_9CYAN</name>
<dbReference type="InterPro" id="IPR017101">
    <property type="entry name" value="P-loop_ATP/GTP-bd_All4644_prd"/>
</dbReference>
<dbReference type="InterPro" id="IPR003593">
    <property type="entry name" value="AAA+_ATPase"/>
</dbReference>
<protein>
    <submittedName>
        <fullName evidence="2">AAA family ATPase</fullName>
    </submittedName>
</protein>
<dbReference type="PIRSF" id="PIRSF037081">
    <property type="entry name" value="P-loop_All4644_prd"/>
    <property type="match status" value="1"/>
</dbReference>
<reference evidence="2" key="1">
    <citation type="submission" date="2016-09" db="EMBL/GenBank/DDBJ databases">
        <title>Draft genome of thermotolerant cyanobacterium Desertifilum sp. strain IPPAS B-1220.</title>
        <authorList>
            <person name="Sinetova M.A."/>
            <person name="Bolakhan K."/>
            <person name="Zayadan B.K."/>
            <person name="Mironov K.S."/>
            <person name="Ustinova V."/>
            <person name="Kupriyanova E.V."/>
            <person name="Sidorov R.A."/>
            <person name="Skrypnik A.N."/>
            <person name="Gogoleva N.E."/>
            <person name="Gogolev Y.V."/>
            <person name="Los D.A."/>
        </authorList>
    </citation>
    <scope>NUCLEOTIDE SEQUENCE [LARGE SCALE GENOMIC DNA]</scope>
    <source>
        <strain evidence="2">IPPAS B-1220</strain>
    </source>
</reference>
<organism evidence="2">
    <name type="scientific">Desertifilum tharense IPPAS B-1220</name>
    <dbReference type="NCBI Taxonomy" id="1781255"/>
    <lineage>
        <taxon>Bacteria</taxon>
        <taxon>Bacillati</taxon>
        <taxon>Cyanobacteriota</taxon>
        <taxon>Cyanophyceae</taxon>
        <taxon>Desertifilales</taxon>
        <taxon>Desertifilaceae</taxon>
        <taxon>Desertifilum</taxon>
    </lineage>
</organism>
<dbReference type="Pfam" id="PF13671">
    <property type="entry name" value="AAA_33"/>
    <property type="match status" value="1"/>
</dbReference>
<comment type="caution">
    <text evidence="2">The sequence shown here is derived from an EMBL/GenBank/DDBJ whole genome shotgun (WGS) entry which is preliminary data.</text>
</comment>
<evidence type="ECO:0000259" key="1">
    <source>
        <dbReference type="SMART" id="SM00382"/>
    </source>
</evidence>
<feature type="domain" description="AAA+ ATPase" evidence="1">
    <location>
        <begin position="2"/>
        <end position="156"/>
    </location>
</feature>
<evidence type="ECO:0000313" key="2">
    <source>
        <dbReference type="EMBL" id="OEJ76883.1"/>
    </source>
</evidence>
<dbReference type="STRING" id="1781255.BH720_02595"/>
<dbReference type="SUPFAM" id="SSF52540">
    <property type="entry name" value="P-loop containing nucleoside triphosphate hydrolases"/>
    <property type="match status" value="1"/>
</dbReference>
<dbReference type="GO" id="GO:0000049">
    <property type="term" value="F:tRNA binding"/>
    <property type="evidence" value="ECO:0007669"/>
    <property type="project" value="TreeGrafter"/>
</dbReference>
<dbReference type="InterPro" id="IPR027417">
    <property type="entry name" value="P-loop_NTPase"/>
</dbReference>
<dbReference type="OrthoDB" id="484613at2"/>
<dbReference type="AlphaFoldDB" id="A0A1E5QRB4"/>